<dbReference type="GeneID" id="106074767"/>
<dbReference type="PANTHER" id="PTHR24043">
    <property type="entry name" value="SCAVENGER RECEPTOR CLASS F"/>
    <property type="match status" value="1"/>
</dbReference>
<dbReference type="InterPro" id="IPR009030">
    <property type="entry name" value="Growth_fac_rcpt_cys_sf"/>
</dbReference>
<feature type="region of interest" description="Disordered" evidence="2">
    <location>
        <begin position="163"/>
        <end position="212"/>
    </location>
</feature>
<feature type="signal peptide" evidence="4">
    <location>
        <begin position="1"/>
        <end position="21"/>
    </location>
</feature>
<dbReference type="OrthoDB" id="6053916at2759"/>
<evidence type="ECO:0000256" key="4">
    <source>
        <dbReference type="SAM" id="SignalP"/>
    </source>
</evidence>
<keyword evidence="5" id="KW-1185">Reference proteome</keyword>
<feature type="chain" id="PRO_5040983315" evidence="4">
    <location>
        <begin position="22"/>
        <end position="294"/>
    </location>
</feature>
<accession>A0A9W3A2S8</accession>
<feature type="compositionally biased region" description="Polar residues" evidence="2">
    <location>
        <begin position="179"/>
        <end position="191"/>
    </location>
</feature>
<dbReference type="SUPFAM" id="SSF57184">
    <property type="entry name" value="Growth factor receptor domain"/>
    <property type="match status" value="1"/>
</dbReference>
<dbReference type="PANTHER" id="PTHR24043:SF8">
    <property type="entry name" value="EGF-LIKE DOMAIN-CONTAINING PROTEIN"/>
    <property type="match status" value="1"/>
</dbReference>
<evidence type="ECO:0000256" key="2">
    <source>
        <dbReference type="SAM" id="MobiDB-lite"/>
    </source>
</evidence>
<keyword evidence="3" id="KW-0812">Transmembrane</keyword>
<dbReference type="GO" id="GO:0005044">
    <property type="term" value="F:scavenger receptor activity"/>
    <property type="evidence" value="ECO:0007669"/>
    <property type="project" value="InterPro"/>
</dbReference>
<dbReference type="OMA" id="KSHECKL"/>
<keyword evidence="1" id="KW-0245">EGF-like domain</keyword>
<feature type="compositionally biased region" description="Basic and acidic residues" evidence="2">
    <location>
        <begin position="167"/>
        <end position="178"/>
    </location>
</feature>
<dbReference type="Gene3D" id="2.170.300.10">
    <property type="entry name" value="Tie2 ligand-binding domain superfamily"/>
    <property type="match status" value="1"/>
</dbReference>
<keyword evidence="3" id="KW-1133">Transmembrane helix</keyword>
<dbReference type="RefSeq" id="XP_055881480.1">
    <property type="nucleotide sequence ID" value="XM_056025505.1"/>
</dbReference>
<keyword evidence="4" id="KW-0732">Signal</keyword>
<keyword evidence="3" id="KW-0472">Membrane</keyword>
<name>A0A9W3A2S8_BIOGL</name>
<gene>
    <name evidence="6" type="primary">LOC106074767</name>
</gene>
<evidence type="ECO:0000256" key="3">
    <source>
        <dbReference type="SAM" id="Phobius"/>
    </source>
</evidence>
<evidence type="ECO:0000313" key="5">
    <source>
        <dbReference type="Proteomes" id="UP001165740"/>
    </source>
</evidence>
<dbReference type="Proteomes" id="UP001165740">
    <property type="component" value="Chromosome 4"/>
</dbReference>
<proteinExistence type="predicted"/>
<evidence type="ECO:0000256" key="1">
    <source>
        <dbReference type="ARBA" id="ARBA00022536"/>
    </source>
</evidence>
<dbReference type="AlphaFoldDB" id="A0A9W3A2S8"/>
<feature type="transmembrane region" description="Helical" evidence="3">
    <location>
        <begin position="239"/>
        <end position="259"/>
    </location>
</feature>
<dbReference type="InterPro" id="IPR042635">
    <property type="entry name" value="MEGF10/SREC1/2-like"/>
</dbReference>
<reference evidence="6" key="1">
    <citation type="submission" date="2025-08" db="UniProtKB">
        <authorList>
            <consortium name="RefSeq"/>
        </authorList>
    </citation>
    <scope>IDENTIFICATION</scope>
</reference>
<evidence type="ECO:0000313" key="6">
    <source>
        <dbReference type="RefSeq" id="XP_055881480.1"/>
    </source>
</evidence>
<protein>
    <submittedName>
        <fullName evidence="6">Multiple epidermal growth factor-like domains protein 6</fullName>
    </submittedName>
</protein>
<organism evidence="5 6">
    <name type="scientific">Biomphalaria glabrata</name>
    <name type="common">Bloodfluke planorb</name>
    <name type="synonym">Freshwater snail</name>
    <dbReference type="NCBI Taxonomy" id="6526"/>
    <lineage>
        <taxon>Eukaryota</taxon>
        <taxon>Metazoa</taxon>
        <taxon>Spiralia</taxon>
        <taxon>Lophotrochozoa</taxon>
        <taxon>Mollusca</taxon>
        <taxon>Gastropoda</taxon>
        <taxon>Heterobranchia</taxon>
        <taxon>Euthyneura</taxon>
        <taxon>Panpulmonata</taxon>
        <taxon>Hygrophila</taxon>
        <taxon>Lymnaeoidea</taxon>
        <taxon>Planorbidae</taxon>
        <taxon>Biomphalaria</taxon>
    </lineage>
</organism>
<sequence>MESSRLAVCFLMLFVLPVIKSHECKLGYYGHTCENKCGECVGGPIFCDPGSGHCYNGCAWGYRGKTCTEKCPPGTYGVSCSSTCSPNCLDPICDFRRGNCTQRGCKAGYMGKDCTKACPVGYYGDKCASRCACVEDCGCDHVNGTCFSLDQCHTHDPKAKAGQSRWQRAESIEKREAQQETIGQQTNTVKTPQGPADDEGTAGETKERESAGTQMMCSKLEKEFSDLKEKLNNKVDIPLWPLVVLLAIISIILIAIGLWDMLQQYKREVYMAQWEKENLDKPLEEAALLAQSVD</sequence>